<comment type="caution">
    <text evidence="8">The sequence shown here is derived from an EMBL/GenBank/DDBJ whole genome shotgun (WGS) entry which is preliminary data.</text>
</comment>
<accession>A0A2S4KUQ5</accession>
<dbReference type="GO" id="GO:0016020">
    <property type="term" value="C:membrane"/>
    <property type="evidence" value="ECO:0007669"/>
    <property type="project" value="UniProtKB-SubCell"/>
</dbReference>
<dbReference type="PROSITE" id="PS50244">
    <property type="entry name" value="S5A_REDUCTASE"/>
    <property type="match status" value="1"/>
</dbReference>
<feature type="domain" description="3-oxo-5-alpha-steroid 4-dehydrogenase C-terminal" evidence="7">
    <location>
        <begin position="254"/>
        <end position="342"/>
    </location>
</feature>
<proteinExistence type="inferred from homology"/>
<evidence type="ECO:0000313" key="8">
    <source>
        <dbReference type="EMBL" id="POR33928.1"/>
    </source>
</evidence>
<dbReference type="EMBL" id="PKSG01000606">
    <property type="protein sequence ID" value="POR33928.1"/>
    <property type="molecule type" value="Genomic_DNA"/>
</dbReference>
<dbReference type="Pfam" id="PF02544">
    <property type="entry name" value="Steroid_dh"/>
    <property type="match status" value="2"/>
</dbReference>
<comment type="similarity">
    <text evidence="2">Belongs to the steroid 5-alpha reductase family.</text>
</comment>
<dbReference type="GO" id="GO:0016627">
    <property type="term" value="F:oxidoreductase activity, acting on the CH-CH group of donors"/>
    <property type="evidence" value="ECO:0007669"/>
    <property type="project" value="InterPro"/>
</dbReference>
<evidence type="ECO:0000256" key="4">
    <source>
        <dbReference type="ARBA" id="ARBA00022989"/>
    </source>
</evidence>
<evidence type="ECO:0000256" key="6">
    <source>
        <dbReference type="SAM" id="Phobius"/>
    </source>
</evidence>
<sequence length="342" mass="38817">HIVDSTCHPLLHFPNYTATQPAADDKLQDGELSSPSHAPWYSRVSAMAIVQGWLPPTRAHYELILKLWQFAYPAFGSLQWLVKWYGMGKTSTPSRLNVPGRVAWMTMEAPGFLTLLYIMRTLPLEHGIEDLPWQNRVLGGLFVIHYTYRALLFPLLQPSMAPIHVFVWAAAMGFQLVNATCLGSWLAAYGPVTAEAWAAQAPLPQFALGMAVFYAGLAGNFFHDEELREIRRREQRRQERIRRAAGSDGSGSMEAKQAAEKHYEVPQAGLFRYMLFPHYFCEWVEWTGFLVAAGWSCAPARAFLVNEIVSMLPRAVRGKAWYVDRFGEEKIGKKWAAIPWVW</sequence>
<dbReference type="STRING" id="94208.A0A2S4KUQ5"/>
<feature type="non-terminal residue" evidence="8">
    <location>
        <position position="1"/>
    </location>
</feature>
<feature type="transmembrane region" description="Helical" evidence="6">
    <location>
        <begin position="206"/>
        <end position="223"/>
    </location>
</feature>
<protein>
    <recommendedName>
        <fullName evidence="7">3-oxo-5-alpha-steroid 4-dehydrogenase C-terminal domain-containing protein</fullName>
    </recommendedName>
</protein>
<gene>
    <name evidence="8" type="ORF">TPAR_05886</name>
</gene>
<evidence type="ECO:0000256" key="1">
    <source>
        <dbReference type="ARBA" id="ARBA00004141"/>
    </source>
</evidence>
<evidence type="ECO:0000256" key="2">
    <source>
        <dbReference type="ARBA" id="ARBA00007742"/>
    </source>
</evidence>
<feature type="transmembrane region" description="Helical" evidence="6">
    <location>
        <begin position="163"/>
        <end position="186"/>
    </location>
</feature>
<keyword evidence="3 6" id="KW-0812">Transmembrane</keyword>
<dbReference type="InterPro" id="IPR001104">
    <property type="entry name" value="3-oxo-5_a-steroid_4-DH_C"/>
</dbReference>
<dbReference type="AlphaFoldDB" id="A0A2S4KUQ5"/>
<feature type="domain" description="3-oxo-5-alpha-steroid 4-dehydrogenase C-terminal" evidence="7">
    <location>
        <begin position="163"/>
        <end position="236"/>
    </location>
</feature>
<reference evidence="8 9" key="1">
    <citation type="submission" date="2018-01" db="EMBL/GenBank/DDBJ databases">
        <title>Harnessing the power of phylogenomics to disentangle the directionality and signatures of interkingdom host jumping in the parasitic fungal genus Tolypocladium.</title>
        <authorList>
            <person name="Quandt C.A."/>
            <person name="Patterson W."/>
            <person name="Spatafora J.W."/>
        </authorList>
    </citation>
    <scope>NUCLEOTIDE SEQUENCE [LARGE SCALE GENOMIC DNA]</scope>
    <source>
        <strain evidence="8 9">NRBC 100945</strain>
    </source>
</reference>
<dbReference type="PANTHER" id="PTHR10556">
    <property type="entry name" value="3-OXO-5-ALPHA-STEROID 4-DEHYDROGENASE"/>
    <property type="match status" value="1"/>
</dbReference>
<evidence type="ECO:0000259" key="7">
    <source>
        <dbReference type="Pfam" id="PF02544"/>
    </source>
</evidence>
<comment type="subcellular location">
    <subcellularLocation>
        <location evidence="1">Membrane</location>
        <topology evidence="1">Multi-pass membrane protein</topology>
    </subcellularLocation>
</comment>
<dbReference type="PANTHER" id="PTHR10556:SF43">
    <property type="entry name" value="STEROID 5-ALPHA-REDUCTASE DET2"/>
    <property type="match status" value="1"/>
</dbReference>
<dbReference type="Proteomes" id="UP000237481">
    <property type="component" value="Unassembled WGS sequence"/>
</dbReference>
<dbReference type="InterPro" id="IPR039357">
    <property type="entry name" value="SRD5A/TECR"/>
</dbReference>
<organism evidence="8 9">
    <name type="scientific">Tolypocladium paradoxum</name>
    <dbReference type="NCBI Taxonomy" id="94208"/>
    <lineage>
        <taxon>Eukaryota</taxon>
        <taxon>Fungi</taxon>
        <taxon>Dikarya</taxon>
        <taxon>Ascomycota</taxon>
        <taxon>Pezizomycotina</taxon>
        <taxon>Sordariomycetes</taxon>
        <taxon>Hypocreomycetidae</taxon>
        <taxon>Hypocreales</taxon>
        <taxon>Ophiocordycipitaceae</taxon>
        <taxon>Tolypocladium</taxon>
    </lineage>
</organism>
<evidence type="ECO:0000313" key="9">
    <source>
        <dbReference type="Proteomes" id="UP000237481"/>
    </source>
</evidence>
<keyword evidence="9" id="KW-1185">Reference proteome</keyword>
<name>A0A2S4KUQ5_9HYPO</name>
<evidence type="ECO:0000256" key="5">
    <source>
        <dbReference type="ARBA" id="ARBA00023136"/>
    </source>
</evidence>
<dbReference type="OrthoDB" id="5788137at2759"/>
<dbReference type="GO" id="GO:0006629">
    <property type="term" value="P:lipid metabolic process"/>
    <property type="evidence" value="ECO:0007669"/>
    <property type="project" value="InterPro"/>
</dbReference>
<keyword evidence="5 6" id="KW-0472">Membrane</keyword>
<keyword evidence="4 6" id="KW-1133">Transmembrane helix</keyword>
<evidence type="ECO:0000256" key="3">
    <source>
        <dbReference type="ARBA" id="ARBA00022692"/>
    </source>
</evidence>